<feature type="region of interest" description="Disordered" evidence="5">
    <location>
        <begin position="74"/>
        <end position="130"/>
    </location>
</feature>
<dbReference type="Proteomes" id="UP001186944">
    <property type="component" value="Unassembled WGS sequence"/>
</dbReference>
<feature type="transmembrane region" description="Helical" evidence="6">
    <location>
        <begin position="398"/>
        <end position="417"/>
    </location>
</feature>
<dbReference type="EMBL" id="VSWD01000008">
    <property type="protein sequence ID" value="KAK3095748.1"/>
    <property type="molecule type" value="Genomic_DNA"/>
</dbReference>
<feature type="transmembrane region" description="Helical" evidence="6">
    <location>
        <begin position="745"/>
        <end position="769"/>
    </location>
</feature>
<protein>
    <recommendedName>
        <fullName evidence="7">Dendritic cell-specific transmembrane protein-like domain-containing protein</fullName>
    </recommendedName>
</protein>
<dbReference type="Pfam" id="PF07782">
    <property type="entry name" value="DC_STAMP"/>
    <property type="match status" value="1"/>
</dbReference>
<dbReference type="PANTHER" id="PTHR21041:SF9">
    <property type="entry name" value="DENDRITIC CELL-SPECIFIC TRANSMEMBRANE PROTEIN-LIKE DOMAIN-CONTAINING PROTEIN"/>
    <property type="match status" value="1"/>
</dbReference>
<evidence type="ECO:0000256" key="2">
    <source>
        <dbReference type="ARBA" id="ARBA00022692"/>
    </source>
</evidence>
<dbReference type="PANTHER" id="PTHR21041">
    <property type="entry name" value="DENDRITIC CELL-SPECIFIC TRANSMEMBRANE PROTEIN"/>
    <property type="match status" value="1"/>
</dbReference>
<evidence type="ECO:0000256" key="5">
    <source>
        <dbReference type="SAM" id="MobiDB-lite"/>
    </source>
</evidence>
<dbReference type="InterPro" id="IPR051856">
    <property type="entry name" value="CSR-E3_Ligase_Protein"/>
</dbReference>
<evidence type="ECO:0000256" key="4">
    <source>
        <dbReference type="ARBA" id="ARBA00023136"/>
    </source>
</evidence>
<dbReference type="AlphaFoldDB" id="A0AA89C1Q2"/>
<feature type="compositionally biased region" description="Polar residues" evidence="5">
    <location>
        <begin position="112"/>
        <end position="130"/>
    </location>
</feature>
<feature type="transmembrane region" description="Helical" evidence="6">
    <location>
        <begin position="655"/>
        <end position="679"/>
    </location>
</feature>
<gene>
    <name evidence="8" type="ORF">FSP39_018518</name>
</gene>
<sequence length="809" mass="92725">MAEKMVSIHKKSVQKEIIQKVSDLCKEIWDLTGDECYFVALNRGTLLQTGTRKAVTFIQQNSYILQALKEYCNNSGKKDPSSSKKRKSRNTRKDVKKRKRQNSKNMKDHTDSSVCNTGDSGYKSESTDSVQIRNEYSTKAQSVGNMCQTTDNGYQSFENMCQTTDNGYQSVDNMFMTVDNNYTFIDDACKLTYSMCKTGDYLCTTVDSGYRSVDNMCNIVDSTVNDYIHRLRYGARTRKTIGNSTTPSMSIGADSVEKAAHCIDKTEENNLPFLYGDIVSKDANESRFKYKTEESEDIVPFILEGDDAADESDQEDYTLMDYRFQNAPVEERITVTKANNFSYFYMDPGSGLQDEYRIEGQKLELLENHCSFDSFETDSTSLETILEQHCINNTRLCVYGFLGGILLGIFIYLVMVFQMDYTPLTASMIGCKGRTFLLLYCMILVMNHPVKNFNKNIVVMSDSLTCGQQLSYNQTKELKDSLQSPLAGIMGNIRTMMGSLGIFSYVARKAFAVLKMAIKEIFACIERVFKWFDGVTAKCNAALGKPARKCFAALKEGGSKCFRRLIYLLRCIIYYITIYLFLVGDLFCLIAGALKDFTIGSVSKPMIGSIDGLHDMFYFNVSVHYDYQVNMSQSKTYSQVKKDIMTEIKEKLDSYSLFVAIVQNIMLFAVLFIVFRALLYRRKYLMKDNFDNIYITFKVRDIDERRLEMGKESIMPLSWRESMKYIRTTSLWMVRKERIKLLKGILLLIFSGCHVSFYLMCDYGLYWLLDMLRRRFLIKTRSPGNQNDINVRMDEIGTGIIILMVSALL</sequence>
<accession>A0AA89C1Q2</accession>
<keyword evidence="9" id="KW-1185">Reference proteome</keyword>
<organism evidence="8 9">
    <name type="scientific">Pinctada imbricata</name>
    <name type="common">Atlantic pearl-oyster</name>
    <name type="synonym">Pinctada martensii</name>
    <dbReference type="NCBI Taxonomy" id="66713"/>
    <lineage>
        <taxon>Eukaryota</taxon>
        <taxon>Metazoa</taxon>
        <taxon>Spiralia</taxon>
        <taxon>Lophotrochozoa</taxon>
        <taxon>Mollusca</taxon>
        <taxon>Bivalvia</taxon>
        <taxon>Autobranchia</taxon>
        <taxon>Pteriomorphia</taxon>
        <taxon>Pterioida</taxon>
        <taxon>Pterioidea</taxon>
        <taxon>Pteriidae</taxon>
        <taxon>Pinctada</taxon>
    </lineage>
</organism>
<comment type="caution">
    <text evidence="8">The sequence shown here is derived from an EMBL/GenBank/DDBJ whole genome shotgun (WGS) entry which is preliminary data.</text>
</comment>
<feature type="compositionally biased region" description="Basic residues" evidence="5">
    <location>
        <begin position="83"/>
        <end position="102"/>
    </location>
</feature>
<evidence type="ECO:0000313" key="8">
    <source>
        <dbReference type="EMBL" id="KAK3095748.1"/>
    </source>
</evidence>
<evidence type="ECO:0000256" key="1">
    <source>
        <dbReference type="ARBA" id="ARBA00004141"/>
    </source>
</evidence>
<dbReference type="Pfam" id="PF26039">
    <property type="entry name" value="Dcst2"/>
    <property type="match status" value="1"/>
</dbReference>
<evidence type="ECO:0000313" key="9">
    <source>
        <dbReference type="Proteomes" id="UP001186944"/>
    </source>
</evidence>
<reference evidence="8" key="1">
    <citation type="submission" date="2019-08" db="EMBL/GenBank/DDBJ databases">
        <title>The improved chromosome-level genome for the pearl oyster Pinctada fucata martensii using PacBio sequencing and Hi-C.</title>
        <authorList>
            <person name="Zheng Z."/>
        </authorList>
    </citation>
    <scope>NUCLEOTIDE SEQUENCE</scope>
    <source>
        <strain evidence="8">ZZ-2019</strain>
        <tissue evidence="8">Adductor muscle</tissue>
    </source>
</reference>
<keyword evidence="2 6" id="KW-0812">Transmembrane</keyword>
<feature type="transmembrane region" description="Helical" evidence="6">
    <location>
        <begin position="572"/>
        <end position="594"/>
    </location>
</feature>
<comment type="subcellular location">
    <subcellularLocation>
        <location evidence="1">Membrane</location>
        <topology evidence="1">Multi-pass membrane protein</topology>
    </subcellularLocation>
</comment>
<keyword evidence="4 6" id="KW-0472">Membrane</keyword>
<proteinExistence type="predicted"/>
<feature type="transmembrane region" description="Helical" evidence="6">
    <location>
        <begin position="429"/>
        <end position="446"/>
    </location>
</feature>
<dbReference type="GO" id="GO:0016020">
    <property type="term" value="C:membrane"/>
    <property type="evidence" value="ECO:0007669"/>
    <property type="project" value="UniProtKB-SubCell"/>
</dbReference>
<evidence type="ECO:0000256" key="3">
    <source>
        <dbReference type="ARBA" id="ARBA00022989"/>
    </source>
</evidence>
<name>A0AA89C1Q2_PINIB</name>
<evidence type="ECO:0000256" key="6">
    <source>
        <dbReference type="SAM" id="Phobius"/>
    </source>
</evidence>
<dbReference type="InterPro" id="IPR012858">
    <property type="entry name" value="DC_STAMP-like"/>
</dbReference>
<keyword evidence="3 6" id="KW-1133">Transmembrane helix</keyword>
<feature type="domain" description="Dendritic cell-specific transmembrane protein-like" evidence="7">
    <location>
        <begin position="690"/>
        <end position="791"/>
    </location>
</feature>
<evidence type="ECO:0000259" key="7">
    <source>
        <dbReference type="Pfam" id="PF07782"/>
    </source>
</evidence>